<evidence type="ECO:0000313" key="3">
    <source>
        <dbReference type="Proteomes" id="UP000474567"/>
    </source>
</evidence>
<dbReference type="EMBL" id="CADCST010000061">
    <property type="protein sequence ID" value="CAA9195544.1"/>
    <property type="molecule type" value="Genomic_DNA"/>
</dbReference>
<dbReference type="Proteomes" id="UP001152749">
    <property type="component" value="Chromosome"/>
</dbReference>
<sequence>MLFNVESRKALNFGYIIFAPNNKNNQIKMKKILCLFSALAMVLVSSCSSDDVADASSSLKPSKIAYSYADPKENYFSEVKYNGNKLVSETDNDGTILKFSYVGDLISKIEEFKSDNVLVTTTEYIYSAGKVASVTVKDAGATKYYKTKYTQNGDGTVSFEGFYVNAATGAEEEGGKVGKYTFKDGNLVKSESSYYGKANTTYTYEYDSKKTSNANVAGIKLLLDAEEGTSVNNVVKITGTSATSSYVSTFSYVYNDSNFPTEKKHFGNDGKLTETTQLTY</sequence>
<keyword evidence="3" id="KW-1185">Reference proteome</keyword>
<dbReference type="KEGG" id="fcs:TRV642_2047"/>
<evidence type="ECO:0008006" key="5">
    <source>
        <dbReference type="Google" id="ProtNLM"/>
    </source>
</evidence>
<accession>A0A9W4X3F3</accession>
<dbReference type="EMBL" id="OX336425">
    <property type="protein sequence ID" value="CAI2766964.1"/>
    <property type="molecule type" value="Genomic_DNA"/>
</dbReference>
<reference evidence="2" key="2">
    <citation type="submission" date="2022-09" db="EMBL/GenBank/DDBJ databases">
        <authorList>
            <person name="Duchaud E."/>
        </authorList>
    </citation>
    <scope>NUCLEOTIDE SEQUENCE</scope>
    <source>
        <strain evidence="2">TRV642</strain>
    </source>
</reference>
<evidence type="ECO:0000313" key="1">
    <source>
        <dbReference type="EMBL" id="CAA9195544.1"/>
    </source>
</evidence>
<reference evidence="1 3" key="1">
    <citation type="submission" date="2020-02" db="EMBL/GenBank/DDBJ databases">
        <authorList>
            <person name="Criscuolo A."/>
        </authorList>
    </citation>
    <scope>NUCLEOTIDE SEQUENCE [LARGE SCALE GENOMIC DNA]</scope>
    <source>
        <strain evidence="1">CECT7796</strain>
    </source>
</reference>
<dbReference type="Proteomes" id="UP000474567">
    <property type="component" value="Unassembled WGS sequence"/>
</dbReference>
<dbReference type="AlphaFoldDB" id="A0A9W4X3F3"/>
<name>A0A9W4X3F3_9FLAO</name>
<gene>
    <name evidence="1" type="ORF">FLACOL7796_00670</name>
    <name evidence="2" type="ORF">TRV642_2047</name>
</gene>
<evidence type="ECO:0000313" key="2">
    <source>
        <dbReference type="EMBL" id="CAI2766964.1"/>
    </source>
</evidence>
<evidence type="ECO:0000313" key="4">
    <source>
        <dbReference type="Proteomes" id="UP001152749"/>
    </source>
</evidence>
<protein>
    <recommendedName>
        <fullName evidence="5">DUF4595 domain-containing protein</fullName>
    </recommendedName>
</protein>
<proteinExistence type="predicted"/>
<organism evidence="2 4">
    <name type="scientific">Flavobacterium collinsii</name>
    <dbReference type="NCBI Taxonomy" id="1114861"/>
    <lineage>
        <taxon>Bacteria</taxon>
        <taxon>Pseudomonadati</taxon>
        <taxon>Bacteroidota</taxon>
        <taxon>Flavobacteriia</taxon>
        <taxon>Flavobacteriales</taxon>
        <taxon>Flavobacteriaceae</taxon>
        <taxon>Flavobacterium</taxon>
    </lineage>
</organism>